<dbReference type="Gene3D" id="3.20.20.140">
    <property type="entry name" value="Metal-dependent hydrolases"/>
    <property type="match status" value="1"/>
</dbReference>
<dbReference type="PANTHER" id="PTHR21240:SF27">
    <property type="entry name" value="2-AMINO-3-CARBOXYMUCONATE-6-SEMIALDEHYDE DECARBOXYLASE"/>
    <property type="match status" value="1"/>
</dbReference>
<feature type="domain" description="Amidohydrolase-related" evidence="11">
    <location>
        <begin position="5"/>
        <end position="330"/>
    </location>
</feature>
<comment type="similarity">
    <text evidence="2">Belongs to the metallo-dependent hydrolases superfamily. ACMSD family.</text>
</comment>
<dbReference type="EMBL" id="JBHRTR010000028">
    <property type="protein sequence ID" value="MFC3228545.1"/>
    <property type="molecule type" value="Genomic_DNA"/>
</dbReference>
<gene>
    <name evidence="12" type="ORF">ACFOGJ_14970</name>
</gene>
<comment type="caution">
    <text evidence="12">The sequence shown here is derived from an EMBL/GenBank/DDBJ whole genome shotgun (WGS) entry which is preliminary data.</text>
</comment>
<proteinExistence type="inferred from homology"/>
<dbReference type="InterPro" id="IPR006680">
    <property type="entry name" value="Amidohydro-rel"/>
</dbReference>
<protein>
    <recommendedName>
        <fullName evidence="5">2-amino-3-carboxymuconate-6-semialdehyde decarboxylase</fullName>
        <ecNumber evidence="4">4.1.1.45</ecNumber>
    </recommendedName>
    <alternativeName>
        <fullName evidence="10">Picolinate carboxylase</fullName>
    </alternativeName>
</protein>
<dbReference type="InterPro" id="IPR032465">
    <property type="entry name" value="ACMSD"/>
</dbReference>
<keyword evidence="6" id="KW-0479">Metal-binding</keyword>
<dbReference type="Pfam" id="PF04909">
    <property type="entry name" value="Amidohydro_2"/>
    <property type="match status" value="1"/>
</dbReference>
<evidence type="ECO:0000256" key="8">
    <source>
        <dbReference type="ARBA" id="ARBA00022833"/>
    </source>
</evidence>
<keyword evidence="8" id="KW-0862">Zinc</keyword>
<evidence type="ECO:0000313" key="12">
    <source>
        <dbReference type="EMBL" id="MFC3228545.1"/>
    </source>
</evidence>
<evidence type="ECO:0000256" key="1">
    <source>
        <dbReference type="ARBA" id="ARBA00005079"/>
    </source>
</evidence>
<dbReference type="PANTHER" id="PTHR21240">
    <property type="entry name" value="2-AMINO-3-CARBOXYLMUCONATE-6-SEMIALDEHYDE DECARBOXYLASE"/>
    <property type="match status" value="1"/>
</dbReference>
<evidence type="ECO:0000256" key="2">
    <source>
        <dbReference type="ARBA" id="ARBA00005871"/>
    </source>
</evidence>
<evidence type="ECO:0000256" key="6">
    <source>
        <dbReference type="ARBA" id="ARBA00022723"/>
    </source>
</evidence>
<keyword evidence="13" id="KW-1185">Reference proteome</keyword>
<organism evidence="12 13">
    <name type="scientific">Marinibaculum pumilum</name>
    <dbReference type="NCBI Taxonomy" id="1766165"/>
    <lineage>
        <taxon>Bacteria</taxon>
        <taxon>Pseudomonadati</taxon>
        <taxon>Pseudomonadota</taxon>
        <taxon>Alphaproteobacteria</taxon>
        <taxon>Rhodospirillales</taxon>
        <taxon>Rhodospirillaceae</taxon>
        <taxon>Marinibaculum</taxon>
    </lineage>
</organism>
<dbReference type="EC" id="4.1.1.45" evidence="4"/>
<evidence type="ECO:0000256" key="4">
    <source>
        <dbReference type="ARBA" id="ARBA00012365"/>
    </source>
</evidence>
<accession>A0ABV7L1R7</accession>
<dbReference type="SUPFAM" id="SSF51556">
    <property type="entry name" value="Metallo-dependent hydrolases"/>
    <property type="match status" value="1"/>
</dbReference>
<evidence type="ECO:0000313" key="13">
    <source>
        <dbReference type="Proteomes" id="UP001595528"/>
    </source>
</evidence>
<dbReference type="InterPro" id="IPR032466">
    <property type="entry name" value="Metal_Hydrolase"/>
</dbReference>
<keyword evidence="7" id="KW-0210">Decarboxylase</keyword>
<evidence type="ECO:0000256" key="5">
    <source>
        <dbReference type="ARBA" id="ARBA00021214"/>
    </source>
</evidence>
<evidence type="ECO:0000256" key="7">
    <source>
        <dbReference type="ARBA" id="ARBA00022793"/>
    </source>
</evidence>
<reference evidence="13" key="1">
    <citation type="journal article" date="2019" name="Int. J. Syst. Evol. Microbiol.">
        <title>The Global Catalogue of Microorganisms (GCM) 10K type strain sequencing project: providing services to taxonomists for standard genome sequencing and annotation.</title>
        <authorList>
            <consortium name="The Broad Institute Genomics Platform"/>
            <consortium name="The Broad Institute Genome Sequencing Center for Infectious Disease"/>
            <person name="Wu L."/>
            <person name="Ma J."/>
        </authorList>
    </citation>
    <scope>NUCLEOTIDE SEQUENCE [LARGE SCALE GENOMIC DNA]</scope>
    <source>
        <strain evidence="13">KCTC 42964</strain>
    </source>
</reference>
<evidence type="ECO:0000256" key="3">
    <source>
        <dbReference type="ARBA" id="ARBA00011245"/>
    </source>
</evidence>
<name>A0ABV7L1R7_9PROT</name>
<dbReference type="RefSeq" id="WP_379901762.1">
    <property type="nucleotide sequence ID" value="NZ_JBHRTR010000028.1"/>
</dbReference>
<dbReference type="Proteomes" id="UP001595528">
    <property type="component" value="Unassembled WGS sequence"/>
</dbReference>
<comment type="pathway">
    <text evidence="1">Secondary metabolite metabolism; quinolate metabolism.</text>
</comment>
<evidence type="ECO:0000256" key="10">
    <source>
        <dbReference type="ARBA" id="ARBA00031120"/>
    </source>
</evidence>
<evidence type="ECO:0000259" key="11">
    <source>
        <dbReference type="Pfam" id="PF04909"/>
    </source>
</evidence>
<sequence>MSGTDIHTHVVPGDFPAYAGRCGESRWPSMAAGHDCHHRNVMIDGKLFRTVDDRSWDVARRLDAMTECGIARQALSPMPELLSYWFSAEDAAAFGAHVNGTIAAMVDQAPDRFTGLGMVPLQDPELAARELERLMATGRFRGVEIGTNVNGVPIGDARFDPFYAAAQETGAAIFVHALHPTGAERLIGPKSLMAMVGFPCETAFAIVSLITGGTLARFPRLRLAFSHGGGVFGLVLPRLMQGWPMLPQVAEIAGGTPAEHARRLFYDTLVYDAPTLRFLLERFGETQLCIGTDFPFSIEEKDPVGAIDAIGPDDRLRALLMSQNAARFLGG</sequence>
<keyword evidence="9" id="KW-0456">Lyase</keyword>
<comment type="subunit">
    <text evidence="3">Monomer.</text>
</comment>
<evidence type="ECO:0000256" key="9">
    <source>
        <dbReference type="ARBA" id="ARBA00023239"/>
    </source>
</evidence>